<dbReference type="eggNOG" id="COG3125">
    <property type="taxonomic scope" value="Bacteria"/>
</dbReference>
<gene>
    <name evidence="8" type="ordered locus">Aaci_0514</name>
</gene>
<proteinExistence type="inferred from homology"/>
<feature type="transmembrane region" description="Helical" evidence="7">
    <location>
        <begin position="78"/>
        <end position="101"/>
    </location>
</feature>
<dbReference type="AlphaFoldDB" id="C8WSR3"/>
<keyword evidence="3" id="KW-1003">Cell membrane</keyword>
<dbReference type="GO" id="GO:0005886">
    <property type="term" value="C:plasma membrane"/>
    <property type="evidence" value="ECO:0007669"/>
    <property type="project" value="UniProtKB-SubCell"/>
</dbReference>
<feature type="transmembrane region" description="Helical" evidence="7">
    <location>
        <begin position="46"/>
        <end position="66"/>
    </location>
</feature>
<dbReference type="GO" id="GO:0015078">
    <property type="term" value="F:proton transmembrane transporter activity"/>
    <property type="evidence" value="ECO:0007669"/>
    <property type="project" value="TreeGrafter"/>
</dbReference>
<keyword evidence="4 7" id="KW-0812">Transmembrane</keyword>
<evidence type="ECO:0000313" key="9">
    <source>
        <dbReference type="Proteomes" id="UP000001917"/>
    </source>
</evidence>
<organism evidence="8 9">
    <name type="scientific">Alicyclobacillus acidocaldarius subsp. acidocaldarius (strain ATCC 27009 / DSM 446 / BCRC 14685 / JCM 5260 / KCTC 1825 / NBRC 15652 / NCIMB 11725 / NRRL B-14509 / 104-IA)</name>
    <name type="common">Bacillus acidocaldarius</name>
    <dbReference type="NCBI Taxonomy" id="521098"/>
    <lineage>
        <taxon>Bacteria</taxon>
        <taxon>Bacillati</taxon>
        <taxon>Bacillota</taxon>
        <taxon>Bacilli</taxon>
        <taxon>Bacillales</taxon>
        <taxon>Alicyclobacillaceae</taxon>
        <taxon>Alicyclobacillus</taxon>
    </lineage>
</organism>
<feature type="transmembrane region" description="Helical" evidence="7">
    <location>
        <begin position="15"/>
        <end position="37"/>
    </location>
</feature>
<dbReference type="Pfam" id="PF03626">
    <property type="entry name" value="COX4_pro"/>
    <property type="match status" value="1"/>
</dbReference>
<evidence type="ECO:0000256" key="2">
    <source>
        <dbReference type="ARBA" id="ARBA00008079"/>
    </source>
</evidence>
<evidence type="ECO:0000256" key="7">
    <source>
        <dbReference type="SAM" id="Phobius"/>
    </source>
</evidence>
<keyword evidence="6 7" id="KW-0472">Membrane</keyword>
<dbReference type="Proteomes" id="UP000001917">
    <property type="component" value="Chromosome"/>
</dbReference>
<sequence length="107" mass="11879">MNRTSRIEPVHPGGLAKYIIGYGLSLIFTAIAFWLALSHAMSIRPLIILLFVLAALQIGVQLFFFMHVTEGDGPPYHALLLLLGMIFTFAVAMMSMWIMAFGTNVSY</sequence>
<dbReference type="PANTHER" id="PTHR36835">
    <property type="entry name" value="CYTOCHROME BO(3) UBIQUINOL OXIDASE SUBUNIT 4"/>
    <property type="match status" value="1"/>
</dbReference>
<evidence type="ECO:0000313" key="8">
    <source>
        <dbReference type="EMBL" id="ACV57569.1"/>
    </source>
</evidence>
<dbReference type="GO" id="GO:0009319">
    <property type="term" value="C:cytochrome o ubiquinol oxidase complex"/>
    <property type="evidence" value="ECO:0007669"/>
    <property type="project" value="TreeGrafter"/>
</dbReference>
<dbReference type="InterPro" id="IPR050968">
    <property type="entry name" value="Cytochrome_c_oxidase_bac_sub4"/>
</dbReference>
<dbReference type="STRING" id="521098.Aaci_0514"/>
<reference evidence="9" key="1">
    <citation type="submission" date="2009-09" db="EMBL/GenBank/DDBJ databases">
        <title>The complete chromosome of Alicyclobacillus acidocaldarius subsp. acidocaldarius DSM 446.</title>
        <authorList>
            <consortium name="US DOE Joint Genome Institute (JGI-PGF)"/>
            <person name="Lucas S."/>
            <person name="Copeland A."/>
            <person name="Lapidus A."/>
            <person name="Glavina del Rio T."/>
            <person name="Dalin E."/>
            <person name="Tice H."/>
            <person name="Bruce D."/>
            <person name="Goodwin L."/>
            <person name="Pitluck S."/>
            <person name="Kyrpides N."/>
            <person name="Mavromatis K."/>
            <person name="Ivanova N."/>
            <person name="Ovchinnikova G."/>
            <person name="Chertkov O."/>
            <person name="Sims D."/>
            <person name="Brettin T."/>
            <person name="Detter J.C."/>
            <person name="Han C."/>
            <person name="Larimer F."/>
            <person name="Land M."/>
            <person name="Hauser L."/>
            <person name="Markowitz V."/>
            <person name="Cheng J.-F."/>
            <person name="Hugenholtz P."/>
            <person name="Woyke T."/>
            <person name="Wu D."/>
            <person name="Pukall R."/>
            <person name="Klenk H.-P."/>
            <person name="Eisen J.A."/>
        </authorList>
    </citation>
    <scope>NUCLEOTIDE SEQUENCE [LARGE SCALE GENOMIC DNA]</scope>
    <source>
        <strain evidence="9">ATCC 27009 / DSM 446 / BCRC 14685 / JCM 5260 / KCTC 1825 / NBRC 15652 / NCIMB 11725 / NRRL B-14509 / 104-IA</strain>
    </source>
</reference>
<dbReference type="RefSeq" id="WP_012809934.1">
    <property type="nucleotide sequence ID" value="NC_013205.1"/>
</dbReference>
<comment type="similarity">
    <text evidence="2">Belongs to the cytochrome c oxidase bacterial subunit 4 family.</text>
</comment>
<name>C8WSR3_ALIAD</name>
<evidence type="ECO:0000256" key="3">
    <source>
        <dbReference type="ARBA" id="ARBA00022475"/>
    </source>
</evidence>
<evidence type="ECO:0000256" key="1">
    <source>
        <dbReference type="ARBA" id="ARBA00004651"/>
    </source>
</evidence>
<keyword evidence="9" id="KW-1185">Reference proteome</keyword>
<comment type="subcellular location">
    <subcellularLocation>
        <location evidence="1">Cell membrane</location>
        <topology evidence="1">Multi-pass membrane protein</topology>
    </subcellularLocation>
</comment>
<dbReference type="HOGENOM" id="CLU_140945_1_1_9"/>
<dbReference type="EMBL" id="CP001727">
    <property type="protein sequence ID" value="ACV57569.1"/>
    <property type="molecule type" value="Genomic_DNA"/>
</dbReference>
<evidence type="ECO:0000256" key="5">
    <source>
        <dbReference type="ARBA" id="ARBA00022989"/>
    </source>
</evidence>
<reference evidence="8 9" key="2">
    <citation type="journal article" date="2010" name="Stand. Genomic Sci.">
        <title>Complete genome sequence of Alicyclobacillus acidocaldarius type strain (104-IA).</title>
        <authorList>
            <person name="Mavromatis K."/>
            <person name="Sikorski J."/>
            <person name="Lapidus A."/>
            <person name="Glavina Del Rio T."/>
            <person name="Copeland A."/>
            <person name="Tice H."/>
            <person name="Cheng J.F."/>
            <person name="Lucas S."/>
            <person name="Chen F."/>
            <person name="Nolan M."/>
            <person name="Bruce D."/>
            <person name="Goodwin L."/>
            <person name="Pitluck S."/>
            <person name="Ivanova N."/>
            <person name="Ovchinnikova G."/>
            <person name="Pati A."/>
            <person name="Chen A."/>
            <person name="Palaniappan K."/>
            <person name="Land M."/>
            <person name="Hauser L."/>
            <person name="Chang Y.J."/>
            <person name="Jeffries C.D."/>
            <person name="Chain P."/>
            <person name="Meincke L."/>
            <person name="Sims D."/>
            <person name="Chertkov O."/>
            <person name="Han C."/>
            <person name="Brettin T."/>
            <person name="Detter J.C."/>
            <person name="Wahrenburg C."/>
            <person name="Rohde M."/>
            <person name="Pukall R."/>
            <person name="Goker M."/>
            <person name="Bristow J."/>
            <person name="Eisen J.A."/>
            <person name="Markowitz V."/>
            <person name="Hugenholtz P."/>
            <person name="Klenk H.P."/>
            <person name="Kyrpides N.C."/>
        </authorList>
    </citation>
    <scope>NUCLEOTIDE SEQUENCE [LARGE SCALE GENOMIC DNA]</scope>
    <source>
        <strain evidence="9">ATCC 27009 / DSM 446 / BCRC 14685 / JCM 5260 / KCTC 1825 / NBRC 15652 / NCIMB 11725 / NRRL B-14509 / 104-IA</strain>
    </source>
</reference>
<dbReference type="GO" id="GO:0009486">
    <property type="term" value="F:cytochrome bo3 ubiquinol oxidase activity"/>
    <property type="evidence" value="ECO:0007669"/>
    <property type="project" value="TreeGrafter"/>
</dbReference>
<dbReference type="KEGG" id="aac:Aaci_0514"/>
<keyword evidence="5 7" id="KW-1133">Transmembrane helix</keyword>
<dbReference type="InterPro" id="IPR005171">
    <property type="entry name" value="Cyt_c_oxidase_su4_prok"/>
</dbReference>
<dbReference type="PANTHER" id="PTHR36835:SF1">
    <property type="entry name" value="CYTOCHROME BO(3) UBIQUINOL OXIDASE SUBUNIT 4"/>
    <property type="match status" value="1"/>
</dbReference>
<dbReference type="GO" id="GO:0015990">
    <property type="term" value="P:electron transport coupled proton transport"/>
    <property type="evidence" value="ECO:0007669"/>
    <property type="project" value="TreeGrafter"/>
</dbReference>
<accession>C8WSR3</accession>
<protein>
    <submittedName>
        <fullName evidence="8">Cytochrome C oxidase subunit IV</fullName>
    </submittedName>
</protein>
<evidence type="ECO:0000256" key="6">
    <source>
        <dbReference type="ARBA" id="ARBA00023136"/>
    </source>
</evidence>
<dbReference type="GO" id="GO:0019646">
    <property type="term" value="P:aerobic electron transport chain"/>
    <property type="evidence" value="ECO:0007669"/>
    <property type="project" value="TreeGrafter"/>
</dbReference>
<evidence type="ECO:0000256" key="4">
    <source>
        <dbReference type="ARBA" id="ARBA00022692"/>
    </source>
</evidence>